<dbReference type="Proteomes" id="UP000192257">
    <property type="component" value="Unassembled WGS sequence"/>
</dbReference>
<protein>
    <recommendedName>
        <fullName evidence="1">PH-like domain-containing protein</fullName>
    </recommendedName>
</protein>
<sequence>MVPRLKKRSLSLASSASLASYDTPVVSRNSSIESLVVLRRSRKRKCVQESLNTEKQSRAQTIEISGQYKRCAPDVSCKCSAEIKRYRNENFFDTKVEDVLDNSFSSFKGLAGISLSHDLFDGAFVESRKMLRRQCFQPQWSMIGTFKTTLHSLVDVDPRHDIIKWFQKTPNGDFQQMRVLLSSVKETKVLSATAEELTPFLVVVSTSTRPSQIIFGFEKLVDANRMKAAIYLCLTS</sequence>
<accession>A0A1X0NL20</accession>
<dbReference type="VEuPathDB" id="TriTrypDB:TM35_000401160"/>
<dbReference type="AlphaFoldDB" id="A0A1X0NL20"/>
<reference evidence="2 3" key="1">
    <citation type="submission" date="2017-03" db="EMBL/GenBank/DDBJ databases">
        <title>An alternative strategy for trypanosome survival in the mammalian bloodstream revealed through genome and transcriptome analysis of the ubiquitous bovine parasite Trypanosoma (Megatrypanum) theileri.</title>
        <authorList>
            <person name="Kelly S."/>
            <person name="Ivens A."/>
            <person name="Mott A."/>
            <person name="O'Neill E."/>
            <person name="Emms D."/>
            <person name="Macleod O."/>
            <person name="Voorheis P."/>
            <person name="Matthews J."/>
            <person name="Matthews K."/>
            <person name="Carrington M."/>
        </authorList>
    </citation>
    <scope>NUCLEOTIDE SEQUENCE [LARGE SCALE GENOMIC DNA]</scope>
    <source>
        <strain evidence="2">Edinburgh</strain>
    </source>
</reference>
<comment type="caution">
    <text evidence="2">The sequence shown here is derived from an EMBL/GenBank/DDBJ whole genome shotgun (WGS) entry which is preliminary data.</text>
</comment>
<proteinExistence type="predicted"/>
<keyword evidence="3" id="KW-1185">Reference proteome</keyword>
<dbReference type="Pfam" id="PF23732">
    <property type="entry name" value="PH_22"/>
    <property type="match status" value="1"/>
</dbReference>
<dbReference type="EMBL" id="NBCO01000040">
    <property type="protein sequence ID" value="ORC84849.1"/>
    <property type="molecule type" value="Genomic_DNA"/>
</dbReference>
<dbReference type="OrthoDB" id="252791at2759"/>
<name>A0A1X0NL20_9TRYP</name>
<gene>
    <name evidence="2" type="ORF">TM35_000401160</name>
</gene>
<dbReference type="InterPro" id="IPR057317">
    <property type="entry name" value="PH-like_tryp"/>
</dbReference>
<evidence type="ECO:0000259" key="1">
    <source>
        <dbReference type="Pfam" id="PF23732"/>
    </source>
</evidence>
<evidence type="ECO:0000313" key="2">
    <source>
        <dbReference type="EMBL" id="ORC84849.1"/>
    </source>
</evidence>
<evidence type="ECO:0000313" key="3">
    <source>
        <dbReference type="Proteomes" id="UP000192257"/>
    </source>
</evidence>
<dbReference type="RefSeq" id="XP_028878915.1">
    <property type="nucleotide sequence ID" value="XM_029029731.1"/>
</dbReference>
<dbReference type="GeneID" id="39989511"/>
<feature type="domain" description="PH-like" evidence="1">
    <location>
        <begin position="135"/>
        <end position="232"/>
    </location>
</feature>
<organism evidence="2 3">
    <name type="scientific">Trypanosoma theileri</name>
    <dbReference type="NCBI Taxonomy" id="67003"/>
    <lineage>
        <taxon>Eukaryota</taxon>
        <taxon>Discoba</taxon>
        <taxon>Euglenozoa</taxon>
        <taxon>Kinetoplastea</taxon>
        <taxon>Metakinetoplastina</taxon>
        <taxon>Trypanosomatida</taxon>
        <taxon>Trypanosomatidae</taxon>
        <taxon>Trypanosoma</taxon>
    </lineage>
</organism>